<reference evidence="3" key="1">
    <citation type="submission" date="2017-06" db="EMBL/GenBank/DDBJ databases">
        <title>Complete genome sequence of Capnocytophaga sp. KCOM 1579 (=ChDC OS43) isolated from a human refractory periapical abscess lesion.</title>
        <authorList>
            <person name="Kook J.-K."/>
            <person name="Park S.-N."/>
            <person name="Lim Y.K."/>
            <person name="Roh H."/>
        </authorList>
    </citation>
    <scope>NUCLEOTIDE SEQUENCE [LARGE SCALE GENOMIC DNA]</scope>
    <source>
        <strain evidence="3">ChDC OS43</strain>
    </source>
</reference>
<feature type="signal peptide" evidence="1">
    <location>
        <begin position="1"/>
        <end position="18"/>
    </location>
</feature>
<dbReference type="PROSITE" id="PS51257">
    <property type="entry name" value="PROKAR_LIPOPROTEIN"/>
    <property type="match status" value="1"/>
</dbReference>
<name>A0A1Z4BK52_9FLAO</name>
<organism evidence="2 3">
    <name type="scientific">Capnocytophaga endodontalis</name>
    <dbReference type="NCBI Taxonomy" id="2708117"/>
    <lineage>
        <taxon>Bacteria</taxon>
        <taxon>Pseudomonadati</taxon>
        <taxon>Bacteroidota</taxon>
        <taxon>Flavobacteriia</taxon>
        <taxon>Flavobacteriales</taxon>
        <taxon>Flavobacteriaceae</taxon>
        <taxon>Capnocytophaga</taxon>
    </lineage>
</organism>
<keyword evidence="3" id="KW-1185">Reference proteome</keyword>
<sequence>MKKLLLLAAAALTLVACKKDNDETPPGPCIEPASPYIVGFDYPKTIVSEENGSTSTITYTVTDLLLRTVTLQNTQKGLKTFTFTYDNNKYLTEVKEEKAGTVPTILKLSYNKKKQVERTLMSQYGGVFTSTFSYDTDDRVAKLVFEGAGTVATTQYEYVNNTVIATKVEVRDNGGGTFTNTNTYTFDDNGNLLEDKSLGWTATYTYTTGLNYNAHPAFKIIAPEVGSISPVEMSINYDRRFRYVAQKNFPNKAGVAEYGYNNVNKPTQIVIKSVAGTATQTLTY</sequence>
<accession>A0A1Z4BK52</accession>
<evidence type="ECO:0000256" key="1">
    <source>
        <dbReference type="SAM" id="SignalP"/>
    </source>
</evidence>
<evidence type="ECO:0008006" key="4">
    <source>
        <dbReference type="Google" id="ProtNLM"/>
    </source>
</evidence>
<proteinExistence type="predicted"/>
<evidence type="ECO:0000313" key="2">
    <source>
        <dbReference type="EMBL" id="ASF41653.1"/>
    </source>
</evidence>
<dbReference type="Proteomes" id="UP000197007">
    <property type="component" value="Chromosome"/>
</dbReference>
<gene>
    <name evidence="2" type="ORF">CBG49_00345</name>
</gene>
<dbReference type="AlphaFoldDB" id="A0A1Z4BK52"/>
<dbReference type="RefSeq" id="WP_088592882.1">
    <property type="nucleotide sequence ID" value="NZ_CP022022.1"/>
</dbReference>
<evidence type="ECO:0000313" key="3">
    <source>
        <dbReference type="Proteomes" id="UP000197007"/>
    </source>
</evidence>
<dbReference type="Gene3D" id="2.180.10.10">
    <property type="entry name" value="RHS repeat-associated core"/>
    <property type="match status" value="1"/>
</dbReference>
<feature type="chain" id="PRO_5013051774" description="DUF4595 domain-containing protein" evidence="1">
    <location>
        <begin position="19"/>
        <end position="284"/>
    </location>
</feature>
<dbReference type="KEGG" id="capn:CBG49_00345"/>
<keyword evidence="1" id="KW-0732">Signal</keyword>
<protein>
    <recommendedName>
        <fullName evidence="4">DUF4595 domain-containing protein</fullName>
    </recommendedName>
</protein>
<dbReference type="EMBL" id="CP022022">
    <property type="protein sequence ID" value="ASF41653.1"/>
    <property type="molecule type" value="Genomic_DNA"/>
</dbReference>